<dbReference type="PANTHER" id="PTHR13318">
    <property type="entry name" value="PARTNER OF PAIRED, ISOFORM B-RELATED"/>
    <property type="match status" value="1"/>
</dbReference>
<reference evidence="12 13" key="1">
    <citation type="journal article" date="2020" name="Nat. Commun.">
        <title>Donkey genomes provide new insights into domestication and selection for coat color.</title>
        <authorList>
            <person name="Wang"/>
            <person name="C."/>
            <person name="Li"/>
            <person name="H."/>
            <person name="Guo"/>
            <person name="Y."/>
            <person name="Huang"/>
            <person name="J."/>
            <person name="Sun"/>
            <person name="Y."/>
            <person name="Min"/>
            <person name="J."/>
            <person name="Wang"/>
            <person name="J."/>
            <person name="Fang"/>
            <person name="X."/>
            <person name="Zhao"/>
            <person name="Z."/>
            <person name="Wang"/>
            <person name="S."/>
            <person name="Zhang"/>
            <person name="Y."/>
            <person name="Liu"/>
            <person name="Q."/>
            <person name="Jiang"/>
            <person name="Q."/>
            <person name="Wang"/>
            <person name="X."/>
            <person name="Guo"/>
            <person name="Y."/>
            <person name="Yang"/>
            <person name="C."/>
            <person name="Wang"/>
            <person name="Y."/>
            <person name="Tian"/>
            <person name="F."/>
            <person name="Zhuang"/>
            <person name="G."/>
            <person name="Fan"/>
            <person name="Y."/>
            <person name="Gao"/>
            <person name="Q."/>
            <person name="Li"/>
            <person name="Y."/>
            <person name="Ju"/>
            <person name="Z."/>
            <person name="Li"/>
            <person name="J."/>
            <person name="Li"/>
            <person name="R."/>
            <person name="Hou"/>
            <person name="M."/>
            <person name="Yang"/>
            <person name="G."/>
            <person name="Liu"/>
            <person name="G."/>
            <person name="Liu"/>
            <person name="W."/>
            <person name="Guo"/>
            <person name="J."/>
            <person name="Pan"/>
            <person name="S."/>
            <person name="Fan"/>
            <person name="G."/>
            <person name="Zhang"/>
            <person name="W."/>
            <person name="Zhang"/>
            <person name="R."/>
            <person name="Yu"/>
            <person name="J."/>
            <person name="Zhang"/>
            <person name="X."/>
            <person name="Yin"/>
            <person name="Q."/>
            <person name="Ji"/>
            <person name="C."/>
            <person name="Jin"/>
            <person name="Y."/>
            <person name="Yue"/>
            <person name="G."/>
            <person name="Liu"/>
            <person name="M."/>
            <person name="Xu"/>
            <person name="J."/>
            <person name="Liu"/>
            <person name="S."/>
            <person name="Jordana"/>
            <person name="J."/>
            <person name="Noce"/>
            <person name="A."/>
            <person name="Amills"/>
            <person name="M."/>
            <person name="Wu"/>
            <person name="D.D."/>
            <person name="Li"/>
            <person name="S."/>
            <person name="Zhou"/>
            <person name="X. and Zhong"/>
            <person name="J."/>
        </authorList>
    </citation>
    <scope>NUCLEOTIDE SEQUENCE [LARGE SCALE GENOMIC DNA]</scope>
</reference>
<dbReference type="GeneID" id="106837224"/>
<evidence type="ECO:0000256" key="2">
    <source>
        <dbReference type="ARBA" id="ARBA00004906"/>
    </source>
</evidence>
<reference evidence="12" key="2">
    <citation type="submission" date="2025-08" db="UniProtKB">
        <authorList>
            <consortium name="Ensembl"/>
        </authorList>
    </citation>
    <scope>IDENTIFICATION</scope>
</reference>
<gene>
    <name evidence="12" type="primary">FBXL22</name>
</gene>
<comment type="function">
    <text evidence="7">Substrate-recognition component of the SCF (SKP1-CUL1-F-box protein)-type E3 ubiquitin ligase complex. Promotes ubiquitination of sarcomeric proteins alpha-actinin-2 (ACTN2) and filamin-C (FLNC).</text>
</comment>
<dbReference type="FunFam" id="1.20.1280.50:FF:000036">
    <property type="entry name" value="F-box and leucine rich repeat protein 22"/>
    <property type="match status" value="1"/>
</dbReference>
<dbReference type="Proteomes" id="UP000694387">
    <property type="component" value="Chromosome 2"/>
</dbReference>
<keyword evidence="4" id="KW-0433">Leucine-rich repeat</keyword>
<keyword evidence="6" id="KW-0833">Ubl conjugation pathway</keyword>
<evidence type="ECO:0000256" key="6">
    <source>
        <dbReference type="ARBA" id="ARBA00022786"/>
    </source>
</evidence>
<sequence>MAPPAELQHQLLAKNKHHSSTIYVHQPRAGEEEREVGQVLGCRPLSVAALTMHITQLNRECLLHLFSFLDKDSRRNLARTCPQLQDVFEDPALWPLLHFRSLTELKKDNFLLSPALRSLSICWHSSRVQVCSIEDWLKSAFQRSICSRHESLVNDFLLQVCDRCPNLASVTLSGCGHVTDDCLARLLRCCPRLRELRLENCARVTNRTLVAAAAHGRALQTLHVDFCRNVSAAGLRRLRAACPRLALRAEHSAAMIPDQPPRGVPAPGSALRKLLPR</sequence>
<evidence type="ECO:0000313" key="13">
    <source>
        <dbReference type="Proteomes" id="UP000694387"/>
    </source>
</evidence>
<evidence type="ECO:0000256" key="8">
    <source>
        <dbReference type="ARBA" id="ARBA00062469"/>
    </source>
</evidence>
<dbReference type="SMART" id="SM00367">
    <property type="entry name" value="LRR_CC"/>
    <property type="match status" value="3"/>
</dbReference>
<keyword evidence="13" id="KW-1185">Reference proteome</keyword>
<dbReference type="InterPro" id="IPR006553">
    <property type="entry name" value="Leu-rich_rpt_Cys-con_subtyp"/>
</dbReference>
<dbReference type="CTD" id="283807"/>
<evidence type="ECO:0000256" key="1">
    <source>
        <dbReference type="ARBA" id="ARBA00004216"/>
    </source>
</evidence>
<dbReference type="RefSeq" id="XP_070356506.1">
    <property type="nucleotide sequence ID" value="XM_070500405.1"/>
</dbReference>
<dbReference type="InterPro" id="IPR001810">
    <property type="entry name" value="F-box_dom"/>
</dbReference>
<comment type="subcellular location">
    <subcellularLocation>
        <location evidence="1">Cytoplasm</location>
        <location evidence="1">Myofibril</location>
        <location evidence="1">Sarcomere</location>
        <location evidence="1">Z line</location>
    </subcellularLocation>
</comment>
<dbReference type="SUPFAM" id="SSF52047">
    <property type="entry name" value="RNI-like"/>
    <property type="match status" value="1"/>
</dbReference>
<dbReference type="Pfam" id="PF12937">
    <property type="entry name" value="F-box-like"/>
    <property type="match status" value="1"/>
</dbReference>
<comment type="subunit">
    <text evidence="8">Directly interacts with SKP1 and CUL1.</text>
</comment>
<evidence type="ECO:0000256" key="10">
    <source>
        <dbReference type="SAM" id="MobiDB-lite"/>
    </source>
</evidence>
<dbReference type="GO" id="GO:0019005">
    <property type="term" value="C:SCF ubiquitin ligase complex"/>
    <property type="evidence" value="ECO:0007669"/>
    <property type="project" value="TreeGrafter"/>
</dbReference>
<dbReference type="InterPro" id="IPR036047">
    <property type="entry name" value="F-box-like_dom_sf"/>
</dbReference>
<dbReference type="GO" id="GO:0030018">
    <property type="term" value="C:Z disc"/>
    <property type="evidence" value="ECO:0007669"/>
    <property type="project" value="UniProtKB-SubCell"/>
</dbReference>
<dbReference type="CDD" id="cd22129">
    <property type="entry name" value="F-box_FBXL22"/>
    <property type="match status" value="1"/>
</dbReference>
<dbReference type="Gene3D" id="3.80.10.10">
    <property type="entry name" value="Ribonuclease Inhibitor"/>
    <property type="match status" value="1"/>
</dbReference>
<dbReference type="FunFam" id="3.80.10.10:FF:000454">
    <property type="entry name" value="F-box and leucine-rich repeat protein 22"/>
    <property type="match status" value="1"/>
</dbReference>
<reference evidence="12" key="3">
    <citation type="submission" date="2025-09" db="UniProtKB">
        <authorList>
            <consortium name="Ensembl"/>
        </authorList>
    </citation>
    <scope>IDENTIFICATION</scope>
</reference>
<dbReference type="GO" id="GO:0031146">
    <property type="term" value="P:SCF-dependent proteasomal ubiquitin-dependent protein catabolic process"/>
    <property type="evidence" value="ECO:0007669"/>
    <property type="project" value="TreeGrafter"/>
</dbReference>
<name>A0A9L0IPL2_EQUAS</name>
<evidence type="ECO:0000259" key="11">
    <source>
        <dbReference type="Pfam" id="PF12937"/>
    </source>
</evidence>
<keyword evidence="3" id="KW-0963">Cytoplasm</keyword>
<evidence type="ECO:0000256" key="4">
    <source>
        <dbReference type="ARBA" id="ARBA00022614"/>
    </source>
</evidence>
<organism evidence="12 13">
    <name type="scientific">Equus asinus</name>
    <name type="common">Donkey</name>
    <name type="synonym">Equus africanus asinus</name>
    <dbReference type="NCBI Taxonomy" id="9793"/>
    <lineage>
        <taxon>Eukaryota</taxon>
        <taxon>Metazoa</taxon>
        <taxon>Chordata</taxon>
        <taxon>Craniata</taxon>
        <taxon>Vertebrata</taxon>
        <taxon>Euteleostomi</taxon>
        <taxon>Mammalia</taxon>
        <taxon>Eutheria</taxon>
        <taxon>Laurasiatheria</taxon>
        <taxon>Perissodactyla</taxon>
        <taxon>Equidae</taxon>
        <taxon>Equus</taxon>
    </lineage>
</organism>
<accession>A0A9L0IPL2</accession>
<dbReference type="GO" id="GO:0005829">
    <property type="term" value="C:cytosol"/>
    <property type="evidence" value="ECO:0007669"/>
    <property type="project" value="Ensembl"/>
</dbReference>
<evidence type="ECO:0000256" key="7">
    <source>
        <dbReference type="ARBA" id="ARBA00055009"/>
    </source>
</evidence>
<dbReference type="KEGG" id="eai:106837224"/>
<dbReference type="SUPFAM" id="SSF81383">
    <property type="entry name" value="F-box domain"/>
    <property type="match status" value="1"/>
</dbReference>
<dbReference type="RefSeq" id="XP_044620701.1">
    <property type="nucleotide sequence ID" value="XM_044764766.2"/>
</dbReference>
<comment type="pathway">
    <text evidence="2">Protein modification; protein ubiquitination.</text>
</comment>
<proteinExistence type="predicted"/>
<feature type="region of interest" description="Disordered" evidence="10">
    <location>
        <begin position="256"/>
        <end position="277"/>
    </location>
</feature>
<dbReference type="GO" id="GO:0005730">
    <property type="term" value="C:nucleolus"/>
    <property type="evidence" value="ECO:0007669"/>
    <property type="project" value="Ensembl"/>
</dbReference>
<evidence type="ECO:0000256" key="5">
    <source>
        <dbReference type="ARBA" id="ARBA00022737"/>
    </source>
</evidence>
<evidence type="ECO:0000313" key="12">
    <source>
        <dbReference type="Ensembl" id="ENSEASP00005042906.1"/>
    </source>
</evidence>
<dbReference type="InterPro" id="IPR032675">
    <property type="entry name" value="LRR_dom_sf"/>
</dbReference>
<dbReference type="AlphaFoldDB" id="A0A9L0IPL2"/>
<dbReference type="GeneTree" id="ENSGT00390000003748"/>
<dbReference type="Ensembl" id="ENSEAST00005076164.1">
    <property type="protein sequence ID" value="ENSEASP00005042906.1"/>
    <property type="gene ID" value="ENSEASG00005031318.1"/>
</dbReference>
<feature type="domain" description="F-box" evidence="11">
    <location>
        <begin position="60"/>
        <end position="97"/>
    </location>
</feature>
<evidence type="ECO:0000256" key="3">
    <source>
        <dbReference type="ARBA" id="ARBA00022490"/>
    </source>
</evidence>
<dbReference type="Gene3D" id="1.20.1280.50">
    <property type="match status" value="1"/>
</dbReference>
<protein>
    <recommendedName>
        <fullName evidence="9">F-box and leucine-rich protein 22</fullName>
    </recommendedName>
</protein>
<keyword evidence="5" id="KW-0677">Repeat</keyword>
<evidence type="ECO:0000256" key="9">
    <source>
        <dbReference type="ARBA" id="ARBA00071996"/>
    </source>
</evidence>